<keyword evidence="1 3" id="KW-0547">Nucleotide-binding</keyword>
<dbReference type="PANTHER" id="PTHR10695">
    <property type="entry name" value="DEPHOSPHO-COA KINASE-RELATED"/>
    <property type="match status" value="1"/>
</dbReference>
<evidence type="ECO:0000256" key="3">
    <source>
        <dbReference type="HAMAP-Rule" id="MF_00376"/>
    </source>
</evidence>
<dbReference type="GO" id="GO:0015937">
    <property type="term" value="P:coenzyme A biosynthetic process"/>
    <property type="evidence" value="ECO:0007669"/>
    <property type="project" value="UniProtKB-UniRule"/>
</dbReference>
<dbReference type="CDD" id="cd02022">
    <property type="entry name" value="DPCK"/>
    <property type="match status" value="1"/>
</dbReference>
<dbReference type="InterPro" id="IPR027417">
    <property type="entry name" value="P-loop_NTPase"/>
</dbReference>
<protein>
    <recommendedName>
        <fullName evidence="3 4">Dephospho-CoA kinase</fullName>
        <ecNumber evidence="3 4">2.7.1.24</ecNumber>
    </recommendedName>
    <alternativeName>
        <fullName evidence="3">Dephosphocoenzyme A kinase</fullName>
    </alternativeName>
</protein>
<proteinExistence type="inferred from homology"/>
<keyword evidence="2 3" id="KW-0067">ATP-binding</keyword>
<dbReference type="SUPFAM" id="SSF52540">
    <property type="entry name" value="P-loop containing nucleoside triphosphate hydrolases"/>
    <property type="match status" value="1"/>
</dbReference>
<keyword evidence="3" id="KW-0963">Cytoplasm</keyword>
<comment type="subcellular location">
    <subcellularLocation>
        <location evidence="3">Cytoplasm</location>
    </subcellularLocation>
</comment>
<keyword evidence="3" id="KW-0173">Coenzyme A biosynthesis</keyword>
<name>A0A366IFZ5_9FIRM</name>
<dbReference type="PANTHER" id="PTHR10695:SF46">
    <property type="entry name" value="BIFUNCTIONAL COENZYME A SYNTHASE-RELATED"/>
    <property type="match status" value="1"/>
</dbReference>
<dbReference type="NCBIfam" id="TIGR00152">
    <property type="entry name" value="dephospho-CoA kinase"/>
    <property type="match status" value="1"/>
</dbReference>
<gene>
    <name evidence="3" type="primary">coaE</name>
    <name evidence="5" type="ORF">DES36_101131</name>
</gene>
<dbReference type="EC" id="2.7.1.24" evidence="3 4"/>
<evidence type="ECO:0000256" key="2">
    <source>
        <dbReference type="ARBA" id="ARBA00022840"/>
    </source>
</evidence>
<dbReference type="Proteomes" id="UP000253490">
    <property type="component" value="Unassembled WGS sequence"/>
</dbReference>
<keyword evidence="6" id="KW-1185">Reference proteome</keyword>
<evidence type="ECO:0000313" key="6">
    <source>
        <dbReference type="Proteomes" id="UP000253490"/>
    </source>
</evidence>
<dbReference type="AlphaFoldDB" id="A0A366IFZ5"/>
<dbReference type="Gene3D" id="3.40.50.300">
    <property type="entry name" value="P-loop containing nucleotide triphosphate hydrolases"/>
    <property type="match status" value="1"/>
</dbReference>
<dbReference type="HAMAP" id="MF_00376">
    <property type="entry name" value="Dephospho_CoA_kinase"/>
    <property type="match status" value="1"/>
</dbReference>
<organism evidence="5 6">
    <name type="scientific">Alkalibaculum bacchi</name>
    <dbReference type="NCBI Taxonomy" id="645887"/>
    <lineage>
        <taxon>Bacteria</taxon>
        <taxon>Bacillati</taxon>
        <taxon>Bacillota</taxon>
        <taxon>Clostridia</taxon>
        <taxon>Eubacteriales</taxon>
        <taxon>Eubacteriaceae</taxon>
        <taxon>Alkalibaculum</taxon>
    </lineage>
</organism>
<reference evidence="5 6" key="1">
    <citation type="submission" date="2018-06" db="EMBL/GenBank/DDBJ databases">
        <title>Genomic Encyclopedia of Type Strains, Phase IV (KMG-IV): sequencing the most valuable type-strain genomes for metagenomic binning, comparative biology and taxonomic classification.</title>
        <authorList>
            <person name="Goeker M."/>
        </authorList>
    </citation>
    <scope>NUCLEOTIDE SEQUENCE [LARGE SCALE GENOMIC DNA]</scope>
    <source>
        <strain evidence="5 6">DSM 22112</strain>
    </source>
</reference>
<accession>A0A366IFZ5</accession>
<comment type="similarity">
    <text evidence="3">Belongs to the CoaE family.</text>
</comment>
<dbReference type="PROSITE" id="PS51219">
    <property type="entry name" value="DPCK"/>
    <property type="match status" value="1"/>
</dbReference>
<dbReference type="GO" id="GO:0004140">
    <property type="term" value="F:dephospho-CoA kinase activity"/>
    <property type="evidence" value="ECO:0007669"/>
    <property type="project" value="UniProtKB-UniRule"/>
</dbReference>
<dbReference type="GO" id="GO:0005524">
    <property type="term" value="F:ATP binding"/>
    <property type="evidence" value="ECO:0007669"/>
    <property type="project" value="UniProtKB-UniRule"/>
</dbReference>
<dbReference type="EMBL" id="QNRX01000001">
    <property type="protein sequence ID" value="RBP70077.1"/>
    <property type="molecule type" value="Genomic_DNA"/>
</dbReference>
<sequence>MKIYGLTGSIATGKSTVSNILREYCNAKIIDADLLARKAVEPDSIGLEKITEEFGPSILLPDGTLNRKKLGDIVFGSSHAIKILNNIVHPEVAKLYNEVADQYRTQGYEAILYDCPLLIEEKLTDTVDEVILVVSSEDAQLERLMARNNLTEDEAIKRIESQMNIKDKIPYGDYLIYNDGDYDQLKDAVIYLGREILKIGKLKVNKGDTF</sequence>
<dbReference type="UniPathway" id="UPA00241">
    <property type="reaction ID" value="UER00356"/>
</dbReference>
<evidence type="ECO:0000256" key="4">
    <source>
        <dbReference type="NCBIfam" id="TIGR00152"/>
    </source>
</evidence>
<comment type="pathway">
    <text evidence="3">Cofactor biosynthesis; coenzyme A biosynthesis; CoA from (R)-pantothenate: step 5/5.</text>
</comment>
<keyword evidence="3" id="KW-0808">Transferase</keyword>
<evidence type="ECO:0000313" key="5">
    <source>
        <dbReference type="EMBL" id="RBP70077.1"/>
    </source>
</evidence>
<keyword evidence="3 5" id="KW-0418">Kinase</keyword>
<evidence type="ECO:0000256" key="1">
    <source>
        <dbReference type="ARBA" id="ARBA00022741"/>
    </source>
</evidence>
<dbReference type="Pfam" id="PF01121">
    <property type="entry name" value="CoaE"/>
    <property type="match status" value="1"/>
</dbReference>
<comment type="function">
    <text evidence="3">Catalyzes the phosphorylation of the 3'-hydroxyl group of dephosphocoenzyme A to form coenzyme A.</text>
</comment>
<feature type="binding site" evidence="3">
    <location>
        <begin position="11"/>
        <end position="16"/>
    </location>
    <ligand>
        <name>ATP</name>
        <dbReference type="ChEBI" id="CHEBI:30616"/>
    </ligand>
</feature>
<dbReference type="InterPro" id="IPR001977">
    <property type="entry name" value="Depp_CoAkinase"/>
</dbReference>
<dbReference type="GO" id="GO:0005737">
    <property type="term" value="C:cytoplasm"/>
    <property type="evidence" value="ECO:0007669"/>
    <property type="project" value="UniProtKB-SubCell"/>
</dbReference>
<comment type="caution">
    <text evidence="5">The sequence shown here is derived from an EMBL/GenBank/DDBJ whole genome shotgun (WGS) entry which is preliminary data.</text>
</comment>
<comment type="catalytic activity">
    <reaction evidence="3">
        <text>3'-dephospho-CoA + ATP = ADP + CoA + H(+)</text>
        <dbReference type="Rhea" id="RHEA:18245"/>
        <dbReference type="ChEBI" id="CHEBI:15378"/>
        <dbReference type="ChEBI" id="CHEBI:30616"/>
        <dbReference type="ChEBI" id="CHEBI:57287"/>
        <dbReference type="ChEBI" id="CHEBI:57328"/>
        <dbReference type="ChEBI" id="CHEBI:456216"/>
        <dbReference type="EC" id="2.7.1.24"/>
    </reaction>
</comment>